<dbReference type="EMBL" id="CM055736">
    <property type="protein sequence ID" value="KAJ8006808.1"/>
    <property type="molecule type" value="Genomic_DNA"/>
</dbReference>
<evidence type="ECO:0000313" key="2">
    <source>
        <dbReference type="Proteomes" id="UP001157502"/>
    </source>
</evidence>
<organism evidence="1 2">
    <name type="scientific">Dallia pectoralis</name>
    <name type="common">Alaska blackfish</name>
    <dbReference type="NCBI Taxonomy" id="75939"/>
    <lineage>
        <taxon>Eukaryota</taxon>
        <taxon>Metazoa</taxon>
        <taxon>Chordata</taxon>
        <taxon>Craniata</taxon>
        <taxon>Vertebrata</taxon>
        <taxon>Euteleostomi</taxon>
        <taxon>Actinopterygii</taxon>
        <taxon>Neopterygii</taxon>
        <taxon>Teleostei</taxon>
        <taxon>Protacanthopterygii</taxon>
        <taxon>Esociformes</taxon>
        <taxon>Umbridae</taxon>
        <taxon>Dallia</taxon>
    </lineage>
</organism>
<protein>
    <submittedName>
        <fullName evidence="1">Uncharacterized protein</fullName>
    </submittedName>
</protein>
<proteinExistence type="predicted"/>
<accession>A0ACC2GST7</accession>
<comment type="caution">
    <text evidence="1">The sequence shown here is derived from an EMBL/GenBank/DDBJ whole genome shotgun (WGS) entry which is preliminary data.</text>
</comment>
<dbReference type="Proteomes" id="UP001157502">
    <property type="component" value="Chromosome 9"/>
</dbReference>
<gene>
    <name evidence="1" type="ORF">DPEC_G00111070</name>
</gene>
<keyword evidence="2" id="KW-1185">Reference proteome</keyword>
<reference evidence="1" key="1">
    <citation type="submission" date="2021-05" db="EMBL/GenBank/DDBJ databases">
        <authorList>
            <person name="Pan Q."/>
            <person name="Jouanno E."/>
            <person name="Zahm M."/>
            <person name="Klopp C."/>
            <person name="Cabau C."/>
            <person name="Louis A."/>
            <person name="Berthelot C."/>
            <person name="Parey E."/>
            <person name="Roest Crollius H."/>
            <person name="Montfort J."/>
            <person name="Robinson-Rechavi M."/>
            <person name="Bouchez O."/>
            <person name="Lampietro C."/>
            <person name="Lopez Roques C."/>
            <person name="Donnadieu C."/>
            <person name="Postlethwait J."/>
            <person name="Bobe J."/>
            <person name="Dillon D."/>
            <person name="Chandos A."/>
            <person name="von Hippel F."/>
            <person name="Guiguen Y."/>
        </authorList>
    </citation>
    <scope>NUCLEOTIDE SEQUENCE</scope>
    <source>
        <strain evidence="1">YG-Jan2019</strain>
    </source>
</reference>
<evidence type="ECO:0000313" key="1">
    <source>
        <dbReference type="EMBL" id="KAJ8006808.1"/>
    </source>
</evidence>
<sequence>MDRRYNSRKSLRYFEEYLAFNCQPHSPQIAKRQIFLSRYILYFLADRRVTSTKKSIWKQGFDISTESIILFTAGVNNIFHLECQ</sequence>
<name>A0ACC2GST7_DALPE</name>